<dbReference type="SMART" id="SM00020">
    <property type="entry name" value="Tryp_SPc"/>
    <property type="match status" value="1"/>
</dbReference>
<evidence type="ECO:0000256" key="1">
    <source>
        <dbReference type="SAM" id="MobiDB-lite"/>
    </source>
</evidence>
<dbReference type="Proteomes" id="UP001153709">
    <property type="component" value="Chromosome 4"/>
</dbReference>
<accession>A0A9N9XBV9</accession>
<dbReference type="EMBL" id="OU898279">
    <property type="protein sequence ID" value="CAG9833119.1"/>
    <property type="molecule type" value="Genomic_DNA"/>
</dbReference>
<dbReference type="InterPro" id="IPR009003">
    <property type="entry name" value="Peptidase_S1_PA"/>
</dbReference>
<dbReference type="GO" id="GO:0006508">
    <property type="term" value="P:proteolysis"/>
    <property type="evidence" value="ECO:0007669"/>
    <property type="project" value="InterPro"/>
</dbReference>
<feature type="signal peptide" evidence="2">
    <location>
        <begin position="1"/>
        <end position="20"/>
    </location>
</feature>
<dbReference type="GO" id="GO:0004252">
    <property type="term" value="F:serine-type endopeptidase activity"/>
    <property type="evidence" value="ECO:0007669"/>
    <property type="project" value="InterPro"/>
</dbReference>
<organism evidence="4 5">
    <name type="scientific">Diabrotica balteata</name>
    <name type="common">Banded cucumber beetle</name>
    <dbReference type="NCBI Taxonomy" id="107213"/>
    <lineage>
        <taxon>Eukaryota</taxon>
        <taxon>Metazoa</taxon>
        <taxon>Ecdysozoa</taxon>
        <taxon>Arthropoda</taxon>
        <taxon>Hexapoda</taxon>
        <taxon>Insecta</taxon>
        <taxon>Pterygota</taxon>
        <taxon>Neoptera</taxon>
        <taxon>Endopterygota</taxon>
        <taxon>Coleoptera</taxon>
        <taxon>Polyphaga</taxon>
        <taxon>Cucujiformia</taxon>
        <taxon>Chrysomeloidea</taxon>
        <taxon>Chrysomelidae</taxon>
        <taxon>Galerucinae</taxon>
        <taxon>Diabroticina</taxon>
        <taxon>Diabroticites</taxon>
        <taxon>Diabrotica</taxon>
    </lineage>
</organism>
<evidence type="ECO:0000313" key="4">
    <source>
        <dbReference type="EMBL" id="CAG9833119.1"/>
    </source>
</evidence>
<name>A0A9N9XBV9_DIABA</name>
<dbReference type="Pfam" id="PF00089">
    <property type="entry name" value="Trypsin"/>
    <property type="match status" value="1"/>
</dbReference>
<reference evidence="4" key="1">
    <citation type="submission" date="2022-01" db="EMBL/GenBank/DDBJ databases">
        <authorList>
            <person name="King R."/>
        </authorList>
    </citation>
    <scope>NUCLEOTIDE SEQUENCE</scope>
</reference>
<proteinExistence type="predicted"/>
<dbReference type="AlphaFoldDB" id="A0A9N9XBV9"/>
<dbReference type="Gene3D" id="2.40.10.10">
    <property type="entry name" value="Trypsin-like serine proteases"/>
    <property type="match status" value="1"/>
</dbReference>
<protein>
    <recommendedName>
        <fullName evidence="3">Peptidase S1 domain-containing protein</fullName>
    </recommendedName>
</protein>
<feature type="chain" id="PRO_5040276774" description="Peptidase S1 domain-containing protein" evidence="2">
    <location>
        <begin position="21"/>
        <end position="495"/>
    </location>
</feature>
<dbReference type="PANTHER" id="PTHR24260">
    <property type="match status" value="1"/>
</dbReference>
<sequence>MKHKYGLAVLLIWMPMMLSARVPPNPCPKYFSYYKDPQGRIYGAVVLPYDRSTSLVFSVNASFVGNFNRQAKLRLQKLTKLNELNDGTATVTYNIFFPFTDVIPKITGLTYNGKVFCRGPAESVEGAGSITNVWSQDSYMFSRQKYGFYEPETLPDTSEDDIPIKSPDETPRIRQPLPTPTPPKVKPITPMIPQRQPESWETSTQDINTSYNPDTKEINELFFNPSKCGVAGGSEVRLYGATDTKLGQYPWLVALFWQSGFNFDYKCSATLISNKHVLTAARCFQYNDGQVENIAEIFLVMGTDNLDKWNSNGAVTRKARRVDVHPDYKKNKESANGDIAIILLDLIVQFTDVLSPVCLWKGQSDLHTLTNKMGIIAGFGQDENSLQEGLTHVFRAKRAVMPIVDQIECLTSPLGLQQLVSDKTFCTKSSEKQPTGPCTGDTGAGFFISMDGAYYLRGVASVIPYNKEGKCDFSTRYVAFCDAAKFSDWIKSHMK</sequence>
<keyword evidence="5" id="KW-1185">Reference proteome</keyword>
<dbReference type="InterPro" id="IPR031986">
    <property type="entry name" value="GD_N"/>
</dbReference>
<dbReference type="InterPro" id="IPR001254">
    <property type="entry name" value="Trypsin_dom"/>
</dbReference>
<feature type="compositionally biased region" description="Polar residues" evidence="1">
    <location>
        <begin position="196"/>
        <end position="206"/>
    </location>
</feature>
<feature type="domain" description="Peptidase S1" evidence="3">
    <location>
        <begin position="230"/>
        <end position="495"/>
    </location>
</feature>
<dbReference type="OrthoDB" id="238681at2759"/>
<evidence type="ECO:0000313" key="5">
    <source>
        <dbReference type="Proteomes" id="UP001153709"/>
    </source>
</evidence>
<feature type="compositionally biased region" description="Basic and acidic residues" evidence="1">
    <location>
        <begin position="162"/>
        <end position="172"/>
    </location>
</feature>
<dbReference type="Pfam" id="PF16030">
    <property type="entry name" value="GD_N"/>
    <property type="match status" value="1"/>
</dbReference>
<dbReference type="PANTHER" id="PTHR24260:SF143">
    <property type="entry name" value="SERINE PROTEASE GD-LIKE PROTEIN"/>
    <property type="match status" value="1"/>
</dbReference>
<evidence type="ECO:0000256" key="2">
    <source>
        <dbReference type="SAM" id="SignalP"/>
    </source>
</evidence>
<dbReference type="CDD" id="cd00190">
    <property type="entry name" value="Tryp_SPc"/>
    <property type="match status" value="1"/>
</dbReference>
<gene>
    <name evidence="4" type="ORF">DIABBA_LOCUS6541</name>
</gene>
<keyword evidence="2" id="KW-0732">Signal</keyword>
<dbReference type="PROSITE" id="PS50240">
    <property type="entry name" value="TRYPSIN_DOM"/>
    <property type="match status" value="1"/>
</dbReference>
<evidence type="ECO:0000259" key="3">
    <source>
        <dbReference type="PROSITE" id="PS50240"/>
    </source>
</evidence>
<dbReference type="InterPro" id="IPR051333">
    <property type="entry name" value="CLIP_Serine_Protease"/>
</dbReference>
<dbReference type="SUPFAM" id="SSF50494">
    <property type="entry name" value="Trypsin-like serine proteases"/>
    <property type="match status" value="1"/>
</dbReference>
<dbReference type="InterPro" id="IPR043504">
    <property type="entry name" value="Peptidase_S1_PA_chymotrypsin"/>
</dbReference>
<feature type="region of interest" description="Disordered" evidence="1">
    <location>
        <begin position="150"/>
        <end position="206"/>
    </location>
</feature>